<protein>
    <submittedName>
        <fullName evidence="2">Uncharacterized protein</fullName>
    </submittedName>
</protein>
<dbReference type="AlphaFoldDB" id="A0ABD2WX55"/>
<proteinExistence type="predicted"/>
<evidence type="ECO:0000313" key="3">
    <source>
        <dbReference type="Proteomes" id="UP001627154"/>
    </source>
</evidence>
<keyword evidence="3" id="KW-1185">Reference proteome</keyword>
<feature type="region of interest" description="Disordered" evidence="1">
    <location>
        <begin position="27"/>
        <end position="51"/>
    </location>
</feature>
<evidence type="ECO:0000313" key="2">
    <source>
        <dbReference type="EMBL" id="KAL3397540.1"/>
    </source>
</evidence>
<sequence length="110" mass="12956">MDQLAGKVCIEKLKNLKEKFKWEIVEEHHSGTTRSPSKHPRASFFTPRERDPNPMRVVVLNRRRRMRYSRCCRPRLRMLLSCVRDTVSPGMALNPEDSESRAIIRVHRDG</sequence>
<dbReference type="Proteomes" id="UP001627154">
    <property type="component" value="Unassembled WGS sequence"/>
</dbReference>
<comment type="caution">
    <text evidence="2">The sequence shown here is derived from an EMBL/GenBank/DDBJ whole genome shotgun (WGS) entry which is preliminary data.</text>
</comment>
<evidence type="ECO:0000256" key="1">
    <source>
        <dbReference type="SAM" id="MobiDB-lite"/>
    </source>
</evidence>
<name>A0ABD2WX55_9HYME</name>
<organism evidence="2 3">
    <name type="scientific">Trichogramma kaykai</name>
    <dbReference type="NCBI Taxonomy" id="54128"/>
    <lineage>
        <taxon>Eukaryota</taxon>
        <taxon>Metazoa</taxon>
        <taxon>Ecdysozoa</taxon>
        <taxon>Arthropoda</taxon>
        <taxon>Hexapoda</taxon>
        <taxon>Insecta</taxon>
        <taxon>Pterygota</taxon>
        <taxon>Neoptera</taxon>
        <taxon>Endopterygota</taxon>
        <taxon>Hymenoptera</taxon>
        <taxon>Apocrita</taxon>
        <taxon>Proctotrupomorpha</taxon>
        <taxon>Chalcidoidea</taxon>
        <taxon>Trichogrammatidae</taxon>
        <taxon>Trichogramma</taxon>
    </lineage>
</organism>
<reference evidence="2 3" key="1">
    <citation type="journal article" date="2024" name="bioRxiv">
        <title>A reference genome for Trichogramma kaykai: A tiny desert-dwelling parasitoid wasp with competing sex-ratio distorters.</title>
        <authorList>
            <person name="Culotta J."/>
            <person name="Lindsey A.R."/>
        </authorList>
    </citation>
    <scope>NUCLEOTIDE SEQUENCE [LARGE SCALE GENOMIC DNA]</scope>
    <source>
        <strain evidence="2 3">KSX58</strain>
    </source>
</reference>
<accession>A0ABD2WX55</accession>
<dbReference type="EMBL" id="JBJJXI010000062">
    <property type="protein sequence ID" value="KAL3397540.1"/>
    <property type="molecule type" value="Genomic_DNA"/>
</dbReference>
<gene>
    <name evidence="2" type="ORF">TKK_008642</name>
</gene>